<reference evidence="1 2" key="1">
    <citation type="submission" date="2009-02" db="EMBL/GenBank/DDBJ databases">
        <title>Annotation of Streptomyces hygroscopicus strain ATCC 53653.</title>
        <authorList>
            <consortium name="The Broad Institute Genome Sequencing Platform"/>
            <consortium name="Broad Institute Microbial Sequencing Center"/>
            <person name="Fischbach M."/>
            <person name="Godfrey P."/>
            <person name="Ward D."/>
            <person name="Young S."/>
            <person name="Zeng Q."/>
            <person name="Koehrsen M."/>
            <person name="Alvarado L."/>
            <person name="Berlin A.M."/>
            <person name="Bochicchio J."/>
            <person name="Borenstein D."/>
            <person name="Chapman S.B."/>
            <person name="Chen Z."/>
            <person name="Engels R."/>
            <person name="Freedman E."/>
            <person name="Gellesch M."/>
            <person name="Goldberg J."/>
            <person name="Griggs A."/>
            <person name="Gujja S."/>
            <person name="Heilman E.R."/>
            <person name="Heiman D.I."/>
            <person name="Hepburn T.A."/>
            <person name="Howarth C."/>
            <person name="Jen D."/>
            <person name="Larson L."/>
            <person name="Lewis B."/>
            <person name="Mehta T."/>
            <person name="Park D."/>
            <person name="Pearson M."/>
            <person name="Richards J."/>
            <person name="Roberts A."/>
            <person name="Saif S."/>
            <person name="Shea T.D."/>
            <person name="Shenoy N."/>
            <person name="Sisk P."/>
            <person name="Stolte C."/>
            <person name="Sykes S.N."/>
            <person name="Thomson T."/>
            <person name="Walk T."/>
            <person name="White J."/>
            <person name="Yandava C."/>
            <person name="Straight P."/>
            <person name="Clardy J."/>
            <person name="Hung D."/>
            <person name="Kolter R."/>
            <person name="Mekalanos J."/>
            <person name="Walker S."/>
            <person name="Walsh C.T."/>
            <person name="Wieland-Brown L.C."/>
            <person name="Haas B."/>
            <person name="Nusbaum C."/>
            <person name="Birren B."/>
        </authorList>
    </citation>
    <scope>NUCLEOTIDE SEQUENCE [LARGE SCALE GENOMIC DNA]</scope>
    <source>
        <strain evidence="1 2">ATCC 53653</strain>
    </source>
</reference>
<dbReference type="Gene3D" id="3.40.30.10">
    <property type="entry name" value="Glutaredoxin"/>
    <property type="match status" value="1"/>
</dbReference>
<dbReference type="SUPFAM" id="SSF52833">
    <property type="entry name" value="Thioredoxin-like"/>
    <property type="match status" value="1"/>
</dbReference>
<dbReference type="STRING" id="457427.SSOG_03632"/>
<organism evidence="1 2">
    <name type="scientific">Streptomyces himastatinicus ATCC 53653</name>
    <dbReference type="NCBI Taxonomy" id="457427"/>
    <lineage>
        <taxon>Bacteria</taxon>
        <taxon>Bacillati</taxon>
        <taxon>Actinomycetota</taxon>
        <taxon>Actinomycetes</taxon>
        <taxon>Kitasatosporales</taxon>
        <taxon>Streptomycetaceae</taxon>
        <taxon>Streptomyces</taxon>
        <taxon>Streptomyces violaceusniger group</taxon>
    </lineage>
</organism>
<dbReference type="HOGENOM" id="CLU_087602_1_0_11"/>
<proteinExistence type="predicted"/>
<name>D9WPR4_9ACTN</name>
<keyword evidence="2" id="KW-1185">Reference proteome</keyword>
<dbReference type="RefSeq" id="WP_009715733.1">
    <property type="nucleotide sequence ID" value="NZ_GG657754.1"/>
</dbReference>
<accession>D9WPR4</accession>
<dbReference type="Proteomes" id="UP000003963">
    <property type="component" value="Unassembled WGS sequence"/>
</dbReference>
<dbReference type="EMBL" id="GG657754">
    <property type="protein sequence ID" value="EFL23918.1"/>
    <property type="molecule type" value="Genomic_DNA"/>
</dbReference>
<sequence length="216" mass="23226">MTTTVTVDFWFDPACPYTWLTSRWVVEAATVRPLDVRWRVMSLAVLNEGRDDDPEGDPEGYLWMPVRICAAVLRQYGQEALGAFYAALWADRGDDGAQQWINDPEVALADAGLLPELAGAAFSGDYDDAVRASHAEGIAVLGPHVGTPVVAVPDPRGDDGARIAFFGPVMSRVPRGEEAGRLWDATLVVAGAPGFHELKGAPADPSPDVRGWTGRP</sequence>
<dbReference type="OrthoDB" id="4125991at2"/>
<protein>
    <submittedName>
        <fullName evidence="1">DSBA oxidoreductase</fullName>
    </submittedName>
</protein>
<dbReference type="Pfam" id="PF22234">
    <property type="entry name" value="Rv2466c-like"/>
    <property type="match status" value="1"/>
</dbReference>
<dbReference type="AlphaFoldDB" id="D9WPR4"/>
<evidence type="ECO:0000313" key="1">
    <source>
        <dbReference type="EMBL" id="EFL23918.1"/>
    </source>
</evidence>
<gene>
    <name evidence="1" type="ORF">SSOG_03632</name>
</gene>
<dbReference type="InterPro" id="IPR036249">
    <property type="entry name" value="Thioredoxin-like_sf"/>
</dbReference>
<dbReference type="InterPro" id="IPR053977">
    <property type="entry name" value="Rv2466c-like"/>
</dbReference>
<evidence type="ECO:0000313" key="2">
    <source>
        <dbReference type="Proteomes" id="UP000003963"/>
    </source>
</evidence>